<protein>
    <recommendedName>
        <fullName evidence="5">Proteophosphoglycan</fullName>
    </recommendedName>
</protein>
<evidence type="ECO:0000313" key="3">
    <source>
        <dbReference type="EMBL" id="KTQ86973.1"/>
    </source>
</evidence>
<dbReference type="RefSeq" id="WP_058636083.1">
    <property type="nucleotide sequence ID" value="NZ_LDPZ01000046.1"/>
</dbReference>
<dbReference type="Pfam" id="PF06938">
    <property type="entry name" value="DUF1285_N"/>
    <property type="match status" value="1"/>
</dbReference>
<proteinExistence type="predicted"/>
<dbReference type="Gene3D" id="3.10.540.10">
    <property type="entry name" value="duf1285 like domain"/>
    <property type="match status" value="1"/>
</dbReference>
<dbReference type="InterPro" id="IPR048341">
    <property type="entry name" value="DUF1285_N"/>
</dbReference>
<reference evidence="3 4" key="1">
    <citation type="journal article" date="2016" name="Front. Microbiol.">
        <title>Genomic Resource of Rice Seed Associated Bacteria.</title>
        <authorList>
            <person name="Midha S."/>
            <person name="Bansal K."/>
            <person name="Sharma S."/>
            <person name="Kumar N."/>
            <person name="Patil P.P."/>
            <person name="Chaudhry V."/>
            <person name="Patil P.B."/>
        </authorList>
    </citation>
    <scope>NUCLEOTIDE SEQUENCE [LARGE SCALE GENOMIC DNA]</scope>
    <source>
        <strain evidence="3 4">NS226</strain>
    </source>
</reference>
<evidence type="ECO:0000259" key="1">
    <source>
        <dbReference type="Pfam" id="PF06938"/>
    </source>
</evidence>
<feature type="domain" description="DUF1285" evidence="1">
    <location>
        <begin position="24"/>
        <end position="91"/>
    </location>
</feature>
<dbReference type="PIRSF" id="PIRSF029557">
    <property type="entry name" value="UCP029557"/>
    <property type="match status" value="1"/>
</dbReference>
<dbReference type="InterPro" id="IPR010707">
    <property type="entry name" value="DUF1285"/>
</dbReference>
<comment type="caution">
    <text evidence="3">The sequence shown here is derived from an EMBL/GenBank/DDBJ whole genome shotgun (WGS) entry which is preliminary data.</text>
</comment>
<evidence type="ECO:0000313" key="4">
    <source>
        <dbReference type="Proteomes" id="UP000078272"/>
    </source>
</evidence>
<dbReference type="EMBL" id="LDPZ01000046">
    <property type="protein sequence ID" value="KTQ86973.1"/>
    <property type="molecule type" value="Genomic_DNA"/>
</dbReference>
<accession>A0A175R4Q5</accession>
<dbReference type="Pfam" id="PF21028">
    <property type="entry name" value="DUF1285_C"/>
    <property type="match status" value="1"/>
</dbReference>
<sequence length="187" mass="20477">MSQATEISLEALASRAERAGQGAPPVELWNPPDCGAMDLRIDREGHWIHEGQPIHREALVRLFSTILRREPDGRFCLVTPVEKLGITVEDAPFLAVEMSAETRDGVPILSFRTNVGDLVEAGPEHPLRFAADEDGFRPYLLVRGGLEARLTRPLAYDLAGLAEERDGRLGIRSGGAFFELPDAGDHA</sequence>
<feature type="domain" description="DUF1285" evidence="2">
    <location>
        <begin position="92"/>
        <end position="180"/>
    </location>
</feature>
<dbReference type="PATRIC" id="fig|401562.3.peg.3472"/>
<dbReference type="AlphaFoldDB" id="A0A175R4Q5"/>
<dbReference type="Gene3D" id="2.30.270.10">
    <property type="entry name" value="duf1285 protein"/>
    <property type="match status" value="1"/>
</dbReference>
<organism evidence="3 4">
    <name type="scientific">Aureimonas ureilytica</name>
    <dbReference type="NCBI Taxonomy" id="401562"/>
    <lineage>
        <taxon>Bacteria</taxon>
        <taxon>Pseudomonadati</taxon>
        <taxon>Pseudomonadota</taxon>
        <taxon>Alphaproteobacteria</taxon>
        <taxon>Hyphomicrobiales</taxon>
        <taxon>Aurantimonadaceae</taxon>
        <taxon>Aureimonas</taxon>
    </lineage>
</organism>
<dbReference type="Proteomes" id="UP000078272">
    <property type="component" value="Unassembled WGS sequence"/>
</dbReference>
<dbReference type="InterPro" id="IPR048342">
    <property type="entry name" value="DUF1285_C"/>
</dbReference>
<dbReference type="STRING" id="401562.NS365_18805"/>
<dbReference type="OrthoDB" id="3078366at2"/>
<evidence type="ECO:0008006" key="5">
    <source>
        <dbReference type="Google" id="ProtNLM"/>
    </source>
</evidence>
<evidence type="ECO:0000259" key="2">
    <source>
        <dbReference type="Pfam" id="PF21028"/>
    </source>
</evidence>
<gene>
    <name evidence="3" type="ORF">NS226_17670</name>
</gene>
<dbReference type="InterPro" id="IPR023361">
    <property type="entry name" value="DUF1285_beta_roll_sf"/>
</dbReference>
<name>A0A175R4Q5_9HYPH</name>